<evidence type="ECO:0000259" key="1">
    <source>
        <dbReference type="Pfam" id="PF04986"/>
    </source>
</evidence>
<dbReference type="RefSeq" id="WP_180136428.1">
    <property type="nucleotide sequence ID" value="NZ_JABMKT010000092.1"/>
</dbReference>
<organism evidence="2 3">
    <name type="scientific">Streptobacillus felis</name>
    <dbReference type="NCBI Taxonomy" id="1384509"/>
    <lineage>
        <taxon>Bacteria</taxon>
        <taxon>Fusobacteriati</taxon>
        <taxon>Fusobacteriota</taxon>
        <taxon>Fusobacteriia</taxon>
        <taxon>Fusobacteriales</taxon>
        <taxon>Leptotrichiaceae</taxon>
        <taxon>Streptobacillus</taxon>
    </lineage>
</organism>
<protein>
    <submittedName>
        <fullName evidence="2">Transposase</fullName>
    </submittedName>
</protein>
<accession>A0A7Z0PFW2</accession>
<feature type="domain" description="Transposase IS801/IS1294" evidence="1">
    <location>
        <begin position="1"/>
        <end position="155"/>
    </location>
</feature>
<reference evidence="2 3" key="1">
    <citation type="submission" date="2020-05" db="EMBL/GenBank/DDBJ databases">
        <title>Streptobacillus felis strain LHL191014123.</title>
        <authorList>
            <person name="Fawzy A."/>
            <person name="Rau J."/>
            <person name="Risse K."/>
            <person name="Schauerte N."/>
            <person name="Geiger C."/>
            <person name="Blom J."/>
            <person name="Imirzalioglu C."/>
            <person name="Falgenhauer J."/>
            <person name="Bach A."/>
            <person name="Herden C."/>
            <person name="Eisenberg T."/>
        </authorList>
    </citation>
    <scope>NUCLEOTIDE SEQUENCE [LARGE SCALE GENOMIC DNA]</scope>
    <source>
        <strain evidence="2 3">LHL191014123</strain>
    </source>
</reference>
<name>A0A7Z0PFW2_9FUSO</name>
<feature type="non-terminal residue" evidence="2">
    <location>
        <position position="163"/>
    </location>
</feature>
<dbReference type="Proteomes" id="UP000526184">
    <property type="component" value="Unassembled WGS sequence"/>
</dbReference>
<dbReference type="GO" id="GO:0004803">
    <property type="term" value="F:transposase activity"/>
    <property type="evidence" value="ECO:0007669"/>
    <property type="project" value="InterPro"/>
</dbReference>
<dbReference type="AlphaFoldDB" id="A0A7Z0PFW2"/>
<proteinExistence type="predicted"/>
<dbReference type="GO" id="GO:0003677">
    <property type="term" value="F:DNA binding"/>
    <property type="evidence" value="ECO:0007669"/>
    <property type="project" value="InterPro"/>
</dbReference>
<keyword evidence="3" id="KW-1185">Reference proteome</keyword>
<sequence>VSLGGFNKHYQYKKFKYFHVPSIANQWRYLVCRALSQGNYTNDTIKKEDLDMASKMYKEDVRFFFNVGDNNVNNPKCIIKYLGRYLARVPIAEYKIVDINIKKNFVTFMFNDLANNKEITYHTLTIQDFVSKLLFHLPYKHFKMINRFGFYARRKSDKLKSAL</sequence>
<dbReference type="Pfam" id="PF04986">
    <property type="entry name" value="Y2_Tnp"/>
    <property type="match status" value="1"/>
</dbReference>
<dbReference type="EMBL" id="JABMKT010000092">
    <property type="protein sequence ID" value="NYV28513.1"/>
    <property type="molecule type" value="Genomic_DNA"/>
</dbReference>
<evidence type="ECO:0000313" key="2">
    <source>
        <dbReference type="EMBL" id="NYV28513.1"/>
    </source>
</evidence>
<evidence type="ECO:0000313" key="3">
    <source>
        <dbReference type="Proteomes" id="UP000526184"/>
    </source>
</evidence>
<comment type="caution">
    <text evidence="2">The sequence shown here is derived from an EMBL/GenBank/DDBJ whole genome shotgun (WGS) entry which is preliminary data.</text>
</comment>
<gene>
    <name evidence="2" type="ORF">HP397_06830</name>
</gene>
<feature type="non-terminal residue" evidence="2">
    <location>
        <position position="1"/>
    </location>
</feature>
<dbReference type="GO" id="GO:0006313">
    <property type="term" value="P:DNA transposition"/>
    <property type="evidence" value="ECO:0007669"/>
    <property type="project" value="InterPro"/>
</dbReference>
<dbReference type="InterPro" id="IPR007069">
    <property type="entry name" value="Transposase_32"/>
</dbReference>